<keyword evidence="9" id="KW-0479">Metal-binding</keyword>
<feature type="transmembrane region" description="Helical" evidence="9">
    <location>
        <begin position="362"/>
        <end position="381"/>
    </location>
</feature>
<comment type="subcellular location">
    <subcellularLocation>
        <location evidence="9">Cell membrane</location>
        <topology evidence="9">Multi-pass membrane protein</topology>
    </subcellularLocation>
    <subcellularLocation>
        <location evidence="1">Membrane</location>
        <topology evidence="1">Multi-pass membrane protein</topology>
    </subcellularLocation>
</comment>
<dbReference type="InterPro" id="IPR006668">
    <property type="entry name" value="Mg_transptr_MgtE_intracell_dom"/>
</dbReference>
<keyword evidence="6 9" id="KW-1133">Transmembrane helix</keyword>
<evidence type="ECO:0000256" key="1">
    <source>
        <dbReference type="ARBA" id="ARBA00004141"/>
    </source>
</evidence>
<gene>
    <name evidence="11" type="ORF">DOQ08_03045</name>
</gene>
<dbReference type="PANTHER" id="PTHR41394:SF8">
    <property type="entry name" value="MAGNESIUM TRANSPORTER MGTE"/>
    <property type="match status" value="1"/>
</dbReference>
<evidence type="ECO:0000256" key="2">
    <source>
        <dbReference type="ARBA" id="ARBA00009749"/>
    </source>
</evidence>
<dbReference type="GO" id="GO:0015095">
    <property type="term" value="F:magnesium ion transmembrane transporter activity"/>
    <property type="evidence" value="ECO:0007669"/>
    <property type="project" value="UniProtKB-UniRule"/>
</dbReference>
<dbReference type="InterPro" id="IPR006669">
    <property type="entry name" value="MgtE_transporter"/>
</dbReference>
<dbReference type="Proteomes" id="UP000265903">
    <property type="component" value="Unassembled WGS sequence"/>
</dbReference>
<evidence type="ECO:0000256" key="8">
    <source>
        <dbReference type="PROSITE-ProRule" id="PRU00703"/>
    </source>
</evidence>
<reference evidence="11 12" key="1">
    <citation type="submission" date="2018-08" db="EMBL/GenBank/DDBJ databases">
        <title>Whole Genome Sequence of the Moderate Halophilic Marine Bacterium Marinobacter litoralis Sw-45.</title>
        <authorList>
            <person name="Musa H."/>
        </authorList>
    </citation>
    <scope>NUCLEOTIDE SEQUENCE [LARGE SCALE GENOMIC DNA]</scope>
    <source>
        <strain evidence="11 12">Sw-45</strain>
    </source>
</reference>
<sequence>MSVQDTEFFRPLFTALAANDDSQIQIAASTFNAADLADFIEAHPEADTGIRLLNALPKEQGGKVLGYIGPTPQTLIAQQLPTRSLTELVTAMPSDERADFFQLLDEQRQHSLFQSLASKEREDLRRLASFEEGTAGALMSSDYAMINTGVTASAAIDLLRKTAPDKETIYHAYVVDEDHTLLGAVSLRNLITATPSASVNDLIATGLVTANTHTPQEEVARLISRYDLLALPIVDHDNRLVGIVTYDDAMDAAEAEATEDMHKGATVGKLTGTLRDASPFSLYRSRVQWLVILVFANIFTGAGIAYFEGIISEHIALLFFMPLLVASAGNAGAQSATLMVRGMATGDVTVTDWGRLLGKETLVATGLGLTMAAAVMVVGLLRAGPEIATVVAVTMIVVVMVGSLIGMLLPFLLDKLKFDPATASTPLITTIADVSGVLIYFSIATALLDIS</sequence>
<dbReference type="SMART" id="SM00924">
    <property type="entry name" value="MgtE_N"/>
    <property type="match status" value="1"/>
</dbReference>
<name>A0A3M2R8Z3_9GAMM</name>
<protein>
    <recommendedName>
        <fullName evidence="9">Magnesium transporter MgtE</fullName>
    </recommendedName>
</protein>
<dbReference type="InterPro" id="IPR038076">
    <property type="entry name" value="MgtE_N_sf"/>
</dbReference>
<comment type="caution">
    <text evidence="11">The sequence shown here is derived from an EMBL/GenBank/DDBJ whole genome shotgun (WGS) entry which is preliminary data.</text>
</comment>
<accession>A0A3M2R8Z3</accession>
<dbReference type="InterPro" id="IPR046342">
    <property type="entry name" value="CBS_dom_sf"/>
</dbReference>
<proteinExistence type="inferred from homology"/>
<dbReference type="Gene3D" id="1.10.357.20">
    <property type="entry name" value="SLC41 divalent cation transporters, integral membrane domain"/>
    <property type="match status" value="1"/>
</dbReference>
<organism evidence="11 12">
    <name type="scientific">Marinobacter litoralis</name>
    <dbReference type="NCBI Taxonomy" id="187981"/>
    <lineage>
        <taxon>Bacteria</taxon>
        <taxon>Pseudomonadati</taxon>
        <taxon>Pseudomonadota</taxon>
        <taxon>Gammaproteobacteria</taxon>
        <taxon>Pseudomonadales</taxon>
        <taxon>Marinobacteraceae</taxon>
        <taxon>Marinobacter</taxon>
    </lineage>
</organism>
<dbReference type="SUPFAM" id="SSF158791">
    <property type="entry name" value="MgtE N-terminal domain-like"/>
    <property type="match status" value="1"/>
</dbReference>
<dbReference type="Pfam" id="PF01769">
    <property type="entry name" value="MgtE"/>
    <property type="match status" value="1"/>
</dbReference>
<keyword evidence="8" id="KW-0129">CBS domain</keyword>
<feature type="transmembrane region" description="Helical" evidence="9">
    <location>
        <begin position="388"/>
        <end position="413"/>
    </location>
</feature>
<evidence type="ECO:0000256" key="7">
    <source>
        <dbReference type="ARBA" id="ARBA00023136"/>
    </source>
</evidence>
<evidence type="ECO:0000256" key="5">
    <source>
        <dbReference type="ARBA" id="ARBA00022842"/>
    </source>
</evidence>
<evidence type="ECO:0000256" key="9">
    <source>
        <dbReference type="RuleBase" id="RU362011"/>
    </source>
</evidence>
<dbReference type="GO" id="GO:0046872">
    <property type="term" value="F:metal ion binding"/>
    <property type="evidence" value="ECO:0007669"/>
    <property type="project" value="UniProtKB-KW"/>
</dbReference>
<dbReference type="PANTHER" id="PTHR41394">
    <property type="entry name" value="MAGNESIUM TRANSPORTER MGTE"/>
    <property type="match status" value="1"/>
</dbReference>
<dbReference type="GO" id="GO:0005886">
    <property type="term" value="C:plasma membrane"/>
    <property type="evidence" value="ECO:0007669"/>
    <property type="project" value="UniProtKB-SubCell"/>
</dbReference>
<feature type="transmembrane region" description="Helical" evidence="9">
    <location>
        <begin position="314"/>
        <end position="333"/>
    </location>
</feature>
<comment type="function">
    <text evidence="9">Acts as a magnesium transporter.</text>
</comment>
<evidence type="ECO:0000259" key="10">
    <source>
        <dbReference type="PROSITE" id="PS51371"/>
    </source>
</evidence>
<evidence type="ECO:0000313" key="11">
    <source>
        <dbReference type="EMBL" id="RMJ01766.1"/>
    </source>
</evidence>
<keyword evidence="3 9" id="KW-0813">Transport</keyword>
<dbReference type="CDD" id="cd04606">
    <property type="entry name" value="CBS_pair_Mg_transporter"/>
    <property type="match status" value="1"/>
</dbReference>
<evidence type="ECO:0000256" key="4">
    <source>
        <dbReference type="ARBA" id="ARBA00022692"/>
    </source>
</evidence>
<evidence type="ECO:0000256" key="3">
    <source>
        <dbReference type="ARBA" id="ARBA00022448"/>
    </source>
</evidence>
<dbReference type="SUPFAM" id="SSF161093">
    <property type="entry name" value="MgtE membrane domain-like"/>
    <property type="match status" value="1"/>
</dbReference>
<dbReference type="SMART" id="SM00116">
    <property type="entry name" value="CBS"/>
    <property type="match status" value="2"/>
</dbReference>
<dbReference type="InterPro" id="IPR036739">
    <property type="entry name" value="SLC41_membr_dom_sf"/>
</dbReference>
<dbReference type="Gene3D" id="3.10.580.10">
    <property type="entry name" value="CBS-domain"/>
    <property type="match status" value="1"/>
</dbReference>
<dbReference type="InterPro" id="IPR006667">
    <property type="entry name" value="SLC41_membr_dom"/>
</dbReference>
<comment type="similarity">
    <text evidence="2 9">Belongs to the SLC41A transporter family.</text>
</comment>
<keyword evidence="9" id="KW-1003">Cell membrane</keyword>
<dbReference type="AlphaFoldDB" id="A0A3M2R8Z3"/>
<dbReference type="OrthoDB" id="9790355at2"/>
<dbReference type="EMBL" id="QMDL01000005">
    <property type="protein sequence ID" value="RMJ01766.1"/>
    <property type="molecule type" value="Genomic_DNA"/>
</dbReference>
<dbReference type="SUPFAM" id="SSF54631">
    <property type="entry name" value="CBS-domain pair"/>
    <property type="match status" value="1"/>
</dbReference>
<evidence type="ECO:0000256" key="6">
    <source>
        <dbReference type="ARBA" id="ARBA00022989"/>
    </source>
</evidence>
<dbReference type="Pfam" id="PF00571">
    <property type="entry name" value="CBS"/>
    <property type="match status" value="2"/>
</dbReference>
<dbReference type="PROSITE" id="PS51371">
    <property type="entry name" value="CBS"/>
    <property type="match status" value="2"/>
</dbReference>
<feature type="transmembrane region" description="Helical" evidence="9">
    <location>
        <begin position="425"/>
        <end position="448"/>
    </location>
</feature>
<dbReference type="NCBIfam" id="TIGR00400">
    <property type="entry name" value="mgtE"/>
    <property type="match status" value="1"/>
</dbReference>
<feature type="domain" description="CBS" evidence="10">
    <location>
        <begin position="139"/>
        <end position="202"/>
    </location>
</feature>
<dbReference type="InterPro" id="IPR000644">
    <property type="entry name" value="CBS_dom"/>
</dbReference>
<feature type="transmembrane region" description="Helical" evidence="9">
    <location>
        <begin position="287"/>
        <end position="307"/>
    </location>
</feature>
<keyword evidence="4 9" id="KW-0812">Transmembrane</keyword>
<dbReference type="Gene3D" id="1.25.60.10">
    <property type="entry name" value="MgtE N-terminal domain-like"/>
    <property type="match status" value="1"/>
</dbReference>
<keyword evidence="7 9" id="KW-0472">Membrane</keyword>
<comment type="subunit">
    <text evidence="9">Homodimer.</text>
</comment>
<evidence type="ECO:0000313" key="12">
    <source>
        <dbReference type="Proteomes" id="UP000265903"/>
    </source>
</evidence>
<dbReference type="Pfam" id="PF03448">
    <property type="entry name" value="MgtE_N"/>
    <property type="match status" value="1"/>
</dbReference>
<dbReference type="RefSeq" id="WP_114335822.1">
    <property type="nucleotide sequence ID" value="NZ_QMDL01000005.1"/>
</dbReference>
<feature type="domain" description="CBS" evidence="10">
    <location>
        <begin position="203"/>
        <end position="259"/>
    </location>
</feature>
<keyword evidence="5 9" id="KW-0460">Magnesium</keyword>
<keyword evidence="12" id="KW-1185">Reference proteome</keyword>